<dbReference type="GO" id="GO:0005886">
    <property type="term" value="C:plasma membrane"/>
    <property type="evidence" value="ECO:0007669"/>
    <property type="project" value="TreeGrafter"/>
</dbReference>
<dbReference type="EMBL" id="CAAKNF010000193">
    <property type="protein sequence ID" value="VIO94801.1"/>
    <property type="molecule type" value="Genomic_DNA"/>
</dbReference>
<dbReference type="SUPFAM" id="SSF49562">
    <property type="entry name" value="C2 domain (Calcium/lipid-binding domain, CaLB)"/>
    <property type="match status" value="1"/>
</dbReference>
<dbReference type="Proteomes" id="UP000006672">
    <property type="component" value="Unassembled WGS sequence"/>
</dbReference>
<name>A0A4E9FD16_BRUMA</name>
<reference evidence="5" key="3">
    <citation type="submission" date="2019-12" db="UniProtKB">
        <authorList>
            <consortium name="WormBaseParasite"/>
        </authorList>
    </citation>
    <scope>IDENTIFICATION</scope>
</reference>
<dbReference type="GO" id="GO:0001786">
    <property type="term" value="F:phosphatidylserine binding"/>
    <property type="evidence" value="ECO:0007669"/>
    <property type="project" value="TreeGrafter"/>
</dbReference>
<reference evidence="3" key="2">
    <citation type="submission" date="2019-04" db="EMBL/GenBank/DDBJ databases">
        <authorList>
            <person name="Howe K."/>
            <person name="Paulini M."/>
            <person name="Williams G."/>
        </authorList>
    </citation>
    <scope>NUCLEOTIDE SEQUENCE [LARGE SCALE GENOMIC DNA]</scope>
    <source>
        <strain evidence="3">FR3</strain>
    </source>
</reference>
<accession>A0A5S6PWX7</accession>
<evidence type="ECO:0000256" key="1">
    <source>
        <dbReference type="SAM" id="MobiDB-lite"/>
    </source>
</evidence>
<organism evidence="3">
    <name type="scientific">Brugia malayi</name>
    <name type="common">Filarial nematode worm</name>
    <dbReference type="NCBI Taxonomy" id="6279"/>
    <lineage>
        <taxon>Eukaryota</taxon>
        <taxon>Metazoa</taxon>
        <taxon>Ecdysozoa</taxon>
        <taxon>Nematoda</taxon>
        <taxon>Chromadorea</taxon>
        <taxon>Rhabditida</taxon>
        <taxon>Spirurina</taxon>
        <taxon>Spiruromorpha</taxon>
        <taxon>Filarioidea</taxon>
        <taxon>Onchocercidae</taxon>
        <taxon>Brugia</taxon>
    </lineage>
</organism>
<feature type="region of interest" description="Disordered" evidence="1">
    <location>
        <begin position="24"/>
        <end position="47"/>
    </location>
</feature>
<dbReference type="Gene3D" id="2.60.40.150">
    <property type="entry name" value="C2 domain"/>
    <property type="match status" value="1"/>
</dbReference>
<dbReference type="InterPro" id="IPR035892">
    <property type="entry name" value="C2_domain_sf"/>
</dbReference>
<sequence length="295" mass="34225">MDSFVSDESMMHGFLNFQHNRQRNSNSKYNHHHHHHHHHHHVHRGTRSMSLLDRRGLITAPRFPSRKSSISPLPHHKRQEMDSTDTLAMLMHLLDKNDDNDPFCAIFLPTIANTDRSTNHTPMVLQHLHQTVVPLHTVQPFSKNIVGRVLLTLRYHFIKNKLIVDLLQAKDIIGRHNCDIFLTVQLLQSCRILEKYETTSKRLTSKINFKKTMEFDVSFAMFYSNDANLLIKVCQNTKKADEIGHFVIGPQGNSTGIQHWKRIFTTPNTSFSAWHTLTTARNSSNKFANCDFYSN</sequence>
<dbReference type="CTD" id="66060344"/>
<keyword evidence="4" id="KW-1185">Reference proteome</keyword>
<proteinExistence type="predicted"/>
<protein>
    <submittedName>
        <fullName evidence="5">C2 domain-containing protein</fullName>
    </submittedName>
</protein>
<dbReference type="KEGG" id="bmy:BM_BM8906"/>
<dbReference type="GO" id="GO:0005544">
    <property type="term" value="F:calcium-dependent phospholipid binding"/>
    <property type="evidence" value="ECO:0007669"/>
    <property type="project" value="TreeGrafter"/>
</dbReference>
<gene>
    <name evidence="3 5" type="primary">Bm8906</name>
    <name evidence="3" type="ORF">BM_BM8906</name>
</gene>
<accession>A0A4E9FD16</accession>
<dbReference type="GO" id="GO:0000149">
    <property type="term" value="F:SNARE binding"/>
    <property type="evidence" value="ECO:0007669"/>
    <property type="project" value="TreeGrafter"/>
</dbReference>
<dbReference type="SMART" id="SM00239">
    <property type="entry name" value="C2"/>
    <property type="match status" value="1"/>
</dbReference>
<dbReference type="InterPro" id="IPR000008">
    <property type="entry name" value="C2_dom"/>
</dbReference>
<dbReference type="RefSeq" id="XP_042935211.1">
    <property type="nucleotide sequence ID" value="XM_043079277.1"/>
</dbReference>
<dbReference type="GO" id="GO:0070382">
    <property type="term" value="C:exocytic vesicle"/>
    <property type="evidence" value="ECO:0007669"/>
    <property type="project" value="TreeGrafter"/>
</dbReference>
<dbReference type="WBParaSite" id="Bm8906b.1">
    <property type="protein sequence ID" value="Bm8906b.1"/>
    <property type="gene ID" value="WBGene00229167"/>
</dbReference>
<dbReference type="OrthoDB" id="270970at2759"/>
<dbReference type="AlphaFoldDB" id="A0A4E9FD16"/>
<dbReference type="GO" id="GO:0030276">
    <property type="term" value="F:clathrin binding"/>
    <property type="evidence" value="ECO:0007669"/>
    <property type="project" value="TreeGrafter"/>
</dbReference>
<evidence type="ECO:0000313" key="3">
    <source>
        <dbReference type="EMBL" id="VIO94801.1"/>
    </source>
</evidence>
<evidence type="ECO:0000313" key="5">
    <source>
        <dbReference type="WBParaSite" id="Bm8906b.1"/>
    </source>
</evidence>
<dbReference type="GO" id="GO:0017156">
    <property type="term" value="P:calcium-ion regulated exocytosis"/>
    <property type="evidence" value="ECO:0007669"/>
    <property type="project" value="TreeGrafter"/>
</dbReference>
<evidence type="ECO:0000313" key="4">
    <source>
        <dbReference type="Proteomes" id="UP000006672"/>
    </source>
</evidence>
<evidence type="ECO:0000259" key="2">
    <source>
        <dbReference type="SMART" id="SM00239"/>
    </source>
</evidence>
<feature type="compositionally biased region" description="Basic residues" evidence="1">
    <location>
        <begin position="29"/>
        <end position="46"/>
    </location>
</feature>
<feature type="domain" description="C2" evidence="2">
    <location>
        <begin position="161"/>
        <end position="272"/>
    </location>
</feature>
<dbReference type="GO" id="GO:0005509">
    <property type="term" value="F:calcium ion binding"/>
    <property type="evidence" value="ECO:0007669"/>
    <property type="project" value="TreeGrafter"/>
</dbReference>
<reference evidence="4" key="1">
    <citation type="journal article" date="2007" name="Science">
        <title>Draft genome of the filarial nematode parasite Brugia malayi.</title>
        <authorList>
            <person name="Ghedin E."/>
            <person name="Wang S."/>
            <person name="Spiro D."/>
            <person name="Caler E."/>
            <person name="Zhao Q."/>
            <person name="Crabtree J."/>
            <person name="Allen J.E."/>
            <person name="Delcher A.L."/>
            <person name="Guiliano D.B."/>
            <person name="Miranda-Saavedra D."/>
            <person name="Angiuoli S.V."/>
            <person name="Creasy T."/>
            <person name="Amedeo P."/>
            <person name="Haas B."/>
            <person name="El-Sayed N.M."/>
            <person name="Wortman J.R."/>
            <person name="Feldblyum T."/>
            <person name="Tallon L."/>
            <person name="Schatz M."/>
            <person name="Shumway M."/>
            <person name="Koo H."/>
            <person name="Salzberg S.L."/>
            <person name="Schobel S."/>
            <person name="Pertea M."/>
            <person name="Pop M."/>
            <person name="White O."/>
            <person name="Barton G.J."/>
            <person name="Carlow C.K."/>
            <person name="Crawford M.J."/>
            <person name="Daub J."/>
            <person name="Dimmic M.W."/>
            <person name="Estes C.F."/>
            <person name="Foster J.M."/>
            <person name="Ganatra M."/>
            <person name="Gregory W.F."/>
            <person name="Johnson N.M."/>
            <person name="Jin J."/>
            <person name="Komuniecki R."/>
            <person name="Korf I."/>
            <person name="Kumar S."/>
            <person name="Laney S."/>
            <person name="Li B.W."/>
            <person name="Li W."/>
            <person name="Lindblom T.H."/>
            <person name="Lustigman S."/>
            <person name="Ma D."/>
            <person name="Maina C.V."/>
            <person name="Martin D.M."/>
            <person name="McCarter J.P."/>
            <person name="McReynolds L."/>
            <person name="Mitreva M."/>
            <person name="Nutman T.B."/>
            <person name="Parkinson J."/>
            <person name="Peregrin-Alvarez J.M."/>
            <person name="Poole C."/>
            <person name="Ren Q."/>
            <person name="Saunders L."/>
            <person name="Sluder A.E."/>
            <person name="Smith K."/>
            <person name="Stanke M."/>
            <person name="Unnasch T.R."/>
            <person name="Ware J."/>
            <person name="Wei A.D."/>
            <person name="Weil G."/>
            <person name="Williams D.J."/>
            <person name="Zhang Y."/>
            <person name="Williams S.A."/>
            <person name="Fraser-Liggett C."/>
            <person name="Slatko B."/>
            <person name="Blaxter M.L."/>
            <person name="Scott A.L."/>
        </authorList>
    </citation>
    <scope>NUCLEOTIDE SEQUENCE</scope>
    <source>
        <strain evidence="4">FR3</strain>
    </source>
</reference>
<dbReference type="STRING" id="6279.A0A5S6PWX7"/>
<dbReference type="PANTHER" id="PTHR10024">
    <property type="entry name" value="SYNAPTOTAGMIN"/>
    <property type="match status" value="1"/>
</dbReference>
<dbReference type="GeneID" id="66060344"/>